<dbReference type="PANTHER" id="PTHR31793:SF24">
    <property type="entry name" value="LONG-CHAIN ACYL-COA THIOESTERASE FADM"/>
    <property type="match status" value="1"/>
</dbReference>
<evidence type="ECO:0000259" key="2">
    <source>
        <dbReference type="Pfam" id="PF20791"/>
    </source>
</evidence>
<comment type="caution">
    <text evidence="3">The sequence shown here is derived from an EMBL/GenBank/DDBJ whole genome shotgun (WGS) entry which is preliminary data.</text>
</comment>
<dbReference type="Pfam" id="PF20791">
    <property type="entry name" value="Acyl-ACP_TE_C"/>
    <property type="match status" value="1"/>
</dbReference>
<dbReference type="InterPro" id="IPR029069">
    <property type="entry name" value="HotDog_dom_sf"/>
</dbReference>
<gene>
    <name evidence="3" type="ORF">GCM10023094_42360</name>
</gene>
<dbReference type="InterPro" id="IPR050563">
    <property type="entry name" value="4-hydroxybenzoyl-CoA_TE"/>
</dbReference>
<dbReference type="Proteomes" id="UP001501183">
    <property type="component" value="Unassembled WGS sequence"/>
</dbReference>
<evidence type="ECO:0000259" key="1">
    <source>
        <dbReference type="Pfam" id="PF01643"/>
    </source>
</evidence>
<dbReference type="RefSeq" id="WP_345349826.1">
    <property type="nucleotide sequence ID" value="NZ_BAABFB010000066.1"/>
</dbReference>
<reference evidence="4" key="1">
    <citation type="journal article" date="2019" name="Int. J. Syst. Evol. Microbiol.">
        <title>The Global Catalogue of Microorganisms (GCM) 10K type strain sequencing project: providing services to taxonomists for standard genome sequencing and annotation.</title>
        <authorList>
            <consortium name="The Broad Institute Genomics Platform"/>
            <consortium name="The Broad Institute Genome Sequencing Center for Infectious Disease"/>
            <person name="Wu L."/>
            <person name="Ma J."/>
        </authorList>
    </citation>
    <scope>NUCLEOTIDE SEQUENCE [LARGE SCALE GENOMIC DNA]</scope>
    <source>
        <strain evidence="4">JCM 32206</strain>
    </source>
</reference>
<dbReference type="PANTHER" id="PTHR31793">
    <property type="entry name" value="4-HYDROXYBENZOYL-COA THIOESTERASE FAMILY MEMBER"/>
    <property type="match status" value="1"/>
</dbReference>
<dbReference type="EMBL" id="BAABFB010000066">
    <property type="protein sequence ID" value="GAA4486271.1"/>
    <property type="molecule type" value="Genomic_DNA"/>
</dbReference>
<protein>
    <submittedName>
        <fullName evidence="3">Acyl-[acyl-carrier-protein] thioesterase</fullName>
    </submittedName>
</protein>
<organism evidence="3 4">
    <name type="scientific">Rhodococcus olei</name>
    <dbReference type="NCBI Taxonomy" id="2161675"/>
    <lineage>
        <taxon>Bacteria</taxon>
        <taxon>Bacillati</taxon>
        <taxon>Actinomycetota</taxon>
        <taxon>Actinomycetes</taxon>
        <taxon>Mycobacteriales</taxon>
        <taxon>Nocardiaceae</taxon>
        <taxon>Rhodococcus</taxon>
    </lineage>
</organism>
<dbReference type="SUPFAM" id="SSF54637">
    <property type="entry name" value="Thioesterase/thiol ester dehydrase-isomerase"/>
    <property type="match status" value="2"/>
</dbReference>
<proteinExistence type="predicted"/>
<dbReference type="Gene3D" id="3.10.129.10">
    <property type="entry name" value="Hotdog Thioesterase"/>
    <property type="match status" value="1"/>
</dbReference>
<dbReference type="Pfam" id="PF01643">
    <property type="entry name" value="Acyl-ACP_TE"/>
    <property type="match status" value="1"/>
</dbReference>
<evidence type="ECO:0000313" key="4">
    <source>
        <dbReference type="Proteomes" id="UP001501183"/>
    </source>
</evidence>
<evidence type="ECO:0000313" key="3">
    <source>
        <dbReference type="EMBL" id="GAA4486271.1"/>
    </source>
</evidence>
<dbReference type="InterPro" id="IPR002864">
    <property type="entry name" value="Acyl-ACP_thioesterase_NHD"/>
</dbReference>
<accession>A0ABP8PHE1</accession>
<dbReference type="InterPro" id="IPR049427">
    <property type="entry name" value="Acyl-ACP_TE_C"/>
</dbReference>
<name>A0ABP8PHE1_9NOCA</name>
<keyword evidence="4" id="KW-1185">Reference proteome</keyword>
<feature type="domain" description="Acyl-ACP thioesterase N-terminal hotdog" evidence="1">
    <location>
        <begin position="15"/>
        <end position="135"/>
    </location>
</feature>
<feature type="domain" description="Acyl-ACP thioesterase-like C-terminal" evidence="2">
    <location>
        <begin position="159"/>
        <end position="223"/>
    </location>
</feature>
<sequence>MPFDQPLAPPPASGDVFAASRPVRTGDVAPDNRLRFDGIARYLQDIASDNVDAAGFGDTDPIWILRRTVIDVHTPVLWPDRVHLSRWCSAYSTRWSNMRVRFTSDKGARIETEGFWISINPDTGMPTRISDAALALLGRHTDENRLRWQAWLDAPAPADDGTDTPFALRSTDLDPLEHVNNAAYLHAVEDHAVTRPDLLAEPHRLVIEYRSPITDGERLRIRRRDDRDAVTLWFLVNGESRATARLARLLDADG</sequence>